<evidence type="ECO:0000313" key="5">
    <source>
        <dbReference type="Proteomes" id="UP000256727"/>
    </source>
</evidence>
<accession>A0A3D9L7S7</accession>
<dbReference type="AlphaFoldDB" id="A0A3D9L7S7"/>
<organism evidence="4 5">
    <name type="scientific">Citricoccus muralis</name>
    <dbReference type="NCBI Taxonomy" id="169134"/>
    <lineage>
        <taxon>Bacteria</taxon>
        <taxon>Bacillati</taxon>
        <taxon>Actinomycetota</taxon>
        <taxon>Actinomycetes</taxon>
        <taxon>Micrococcales</taxon>
        <taxon>Micrococcaceae</taxon>
        <taxon>Citricoccus</taxon>
    </lineage>
</organism>
<evidence type="ECO:0000256" key="1">
    <source>
        <dbReference type="ARBA" id="ARBA00009481"/>
    </source>
</evidence>
<dbReference type="GO" id="GO:0016757">
    <property type="term" value="F:glycosyltransferase activity"/>
    <property type="evidence" value="ECO:0007669"/>
    <property type="project" value="UniProtKB-KW"/>
</dbReference>
<protein>
    <submittedName>
        <fullName evidence="4">Glycosyltransferase involved in cell wall biosynthesis</fullName>
    </submittedName>
</protein>
<dbReference type="RefSeq" id="WP_115930682.1">
    <property type="nucleotide sequence ID" value="NZ_QREH01000001.1"/>
</dbReference>
<gene>
    <name evidence="4" type="ORF">C8E99_0170</name>
</gene>
<proteinExistence type="inferred from homology"/>
<dbReference type="SUPFAM" id="SSF53756">
    <property type="entry name" value="UDP-Glycosyltransferase/glycogen phosphorylase"/>
    <property type="match status" value="1"/>
</dbReference>
<dbReference type="PANTHER" id="PTHR12526">
    <property type="entry name" value="GLYCOSYLTRANSFERASE"/>
    <property type="match status" value="1"/>
</dbReference>
<reference evidence="4 5" key="1">
    <citation type="submission" date="2018-07" db="EMBL/GenBank/DDBJ databases">
        <title>Sequencing the genomes of 1000 actinobacteria strains.</title>
        <authorList>
            <person name="Klenk H.-P."/>
        </authorList>
    </citation>
    <scope>NUCLEOTIDE SEQUENCE [LARGE SCALE GENOMIC DNA]</scope>
    <source>
        <strain evidence="4 5">DSM 14442</strain>
    </source>
</reference>
<sequence length="398" mass="43301">MRILICPHQLGMVGSQLNAIEMASAMRHYGHEPMIYSAPGVLTELLRDSGLEWAEAPAPDAPGLGWSRRLEEIVRQHRIDLIHAYEWRPCLQAAFGAGRQIPLLMSVMSMDVPRFLPTHVPLVVGTPELHQRMLDQGRRAHLLEPPVDMDRYRTTDIAAARARFGIPDGALVISIVSMLSTALEKLQGVLEAIRVVDRMAATRPVRLLIAGDGEGLQAVQRRADAVNAHHGWTVVQPVGFQLDAAPAYEAADIVLGMGSSAIKGLAHAKPLVVHGEAGFWRTLDETTAAGFLHRGWYGRGGAGIRDLAGALESLAESSARRRQLGAFGRDLVATRYDLDRAAEHLAALYVDTALGRSPRAAVARSLARSAATSARYFTSMRFGSVVDREQWAREGAIA</sequence>
<keyword evidence="2" id="KW-0328">Glycosyltransferase</keyword>
<dbReference type="EMBL" id="QREH01000001">
    <property type="protein sequence ID" value="REE02401.1"/>
    <property type="molecule type" value="Genomic_DNA"/>
</dbReference>
<comment type="similarity">
    <text evidence="1">Belongs to the glycosyltransferase group 1 family. Glycosyltransferase 4 subfamily.</text>
</comment>
<name>A0A3D9L7S7_9MICC</name>
<comment type="caution">
    <text evidence="4">The sequence shown here is derived from an EMBL/GenBank/DDBJ whole genome shotgun (WGS) entry which is preliminary data.</text>
</comment>
<evidence type="ECO:0000256" key="2">
    <source>
        <dbReference type="ARBA" id="ARBA00022676"/>
    </source>
</evidence>
<dbReference type="Proteomes" id="UP000256727">
    <property type="component" value="Unassembled WGS sequence"/>
</dbReference>
<dbReference type="Gene3D" id="3.40.50.2000">
    <property type="entry name" value="Glycogen Phosphorylase B"/>
    <property type="match status" value="2"/>
</dbReference>
<dbReference type="CDD" id="cd03801">
    <property type="entry name" value="GT4_PimA-like"/>
    <property type="match status" value="1"/>
</dbReference>
<keyword evidence="3 4" id="KW-0808">Transferase</keyword>
<dbReference type="OrthoDB" id="3861448at2"/>
<dbReference type="PANTHER" id="PTHR12526:SF640">
    <property type="entry name" value="COLANIC ACID BIOSYNTHESIS GLYCOSYLTRANSFERASE WCAL-RELATED"/>
    <property type="match status" value="1"/>
</dbReference>
<keyword evidence="5" id="KW-1185">Reference proteome</keyword>
<evidence type="ECO:0000313" key="4">
    <source>
        <dbReference type="EMBL" id="REE02401.1"/>
    </source>
</evidence>
<evidence type="ECO:0000256" key="3">
    <source>
        <dbReference type="ARBA" id="ARBA00022679"/>
    </source>
</evidence>